<proteinExistence type="predicted"/>
<evidence type="ECO:0000313" key="2">
    <source>
        <dbReference type="EMBL" id="GLS69852.1"/>
    </source>
</evidence>
<keyword evidence="3" id="KW-1185">Reference proteome</keyword>
<dbReference type="InterPro" id="IPR000160">
    <property type="entry name" value="GGDEF_dom"/>
</dbReference>
<dbReference type="InterPro" id="IPR029787">
    <property type="entry name" value="Nucleotide_cyclase"/>
</dbReference>
<dbReference type="EMBL" id="BSPL01000011">
    <property type="protein sequence ID" value="GLS69852.1"/>
    <property type="molecule type" value="Genomic_DNA"/>
</dbReference>
<evidence type="ECO:0000259" key="1">
    <source>
        <dbReference type="PROSITE" id="PS50887"/>
    </source>
</evidence>
<name>A0AA37WS15_9HYPH</name>
<organism evidence="2 3">
    <name type="scientific">Methylobacterium tardum</name>
    <dbReference type="NCBI Taxonomy" id="374432"/>
    <lineage>
        <taxon>Bacteria</taxon>
        <taxon>Pseudomonadati</taxon>
        <taxon>Pseudomonadota</taxon>
        <taxon>Alphaproteobacteria</taxon>
        <taxon>Hyphomicrobiales</taxon>
        <taxon>Methylobacteriaceae</taxon>
        <taxon>Methylobacterium</taxon>
    </lineage>
</organism>
<sequence>MTVSIGLATGPGADREGAEALYSAADVALYEAKAGGRNQTRCPLSRMPRP</sequence>
<dbReference type="SUPFAM" id="SSF55073">
    <property type="entry name" value="Nucleotide cyclase"/>
    <property type="match status" value="1"/>
</dbReference>
<dbReference type="Pfam" id="PF00990">
    <property type="entry name" value="GGDEF"/>
    <property type="match status" value="1"/>
</dbReference>
<protein>
    <recommendedName>
        <fullName evidence="1">GGDEF domain-containing protein</fullName>
    </recommendedName>
</protein>
<dbReference type="Gene3D" id="3.30.70.270">
    <property type="match status" value="1"/>
</dbReference>
<comment type="caution">
    <text evidence="2">The sequence shown here is derived from an EMBL/GenBank/DDBJ whole genome shotgun (WGS) entry which is preliminary data.</text>
</comment>
<dbReference type="AlphaFoldDB" id="A0AA37WS15"/>
<evidence type="ECO:0000313" key="3">
    <source>
        <dbReference type="Proteomes" id="UP001157440"/>
    </source>
</evidence>
<gene>
    <name evidence="2" type="ORF">GCM10007890_18650</name>
</gene>
<accession>A0AA37WS15</accession>
<reference evidence="3" key="1">
    <citation type="journal article" date="2019" name="Int. J. Syst. Evol. Microbiol.">
        <title>The Global Catalogue of Microorganisms (GCM) 10K type strain sequencing project: providing services to taxonomists for standard genome sequencing and annotation.</title>
        <authorList>
            <consortium name="The Broad Institute Genomics Platform"/>
            <consortium name="The Broad Institute Genome Sequencing Center for Infectious Disease"/>
            <person name="Wu L."/>
            <person name="Ma J."/>
        </authorList>
    </citation>
    <scope>NUCLEOTIDE SEQUENCE [LARGE SCALE GENOMIC DNA]</scope>
    <source>
        <strain evidence="3">NBRC 103632</strain>
    </source>
</reference>
<dbReference type="PROSITE" id="PS50887">
    <property type="entry name" value="GGDEF"/>
    <property type="match status" value="1"/>
</dbReference>
<dbReference type="InterPro" id="IPR043128">
    <property type="entry name" value="Rev_trsase/Diguanyl_cyclase"/>
</dbReference>
<dbReference type="Proteomes" id="UP001157440">
    <property type="component" value="Unassembled WGS sequence"/>
</dbReference>
<feature type="domain" description="GGDEF" evidence="1">
    <location>
        <begin position="1"/>
        <end position="45"/>
    </location>
</feature>